<comment type="caution">
    <text evidence="4">The sequence shown here is derived from an EMBL/GenBank/DDBJ whole genome shotgun (WGS) entry which is preliminary data.</text>
</comment>
<evidence type="ECO:0000256" key="2">
    <source>
        <dbReference type="SAM" id="MobiDB-lite"/>
    </source>
</evidence>
<keyword evidence="1" id="KW-0863">Zinc-finger</keyword>
<dbReference type="InterPro" id="IPR001878">
    <property type="entry name" value="Znf_CCHC"/>
</dbReference>
<feature type="domain" description="CCHC-type" evidence="3">
    <location>
        <begin position="81"/>
        <end position="96"/>
    </location>
</feature>
<reference evidence="4" key="1">
    <citation type="submission" date="2021-03" db="EMBL/GenBank/DDBJ databases">
        <title>Draft genome sequence of rust myrtle Austropuccinia psidii MF-1, a brazilian biotype.</title>
        <authorList>
            <person name="Quecine M.C."/>
            <person name="Pachon D.M.R."/>
            <person name="Bonatelli M.L."/>
            <person name="Correr F.H."/>
            <person name="Franceschini L.M."/>
            <person name="Leite T.F."/>
            <person name="Margarido G.R.A."/>
            <person name="Almeida C.A."/>
            <person name="Ferrarezi J.A."/>
            <person name="Labate C.A."/>
        </authorList>
    </citation>
    <scope>NUCLEOTIDE SEQUENCE</scope>
    <source>
        <strain evidence="4">MF-1</strain>
    </source>
</reference>
<keyword evidence="1" id="KW-0862">Zinc</keyword>
<dbReference type="AlphaFoldDB" id="A0A9Q3CC68"/>
<organism evidence="4 5">
    <name type="scientific">Austropuccinia psidii MF-1</name>
    <dbReference type="NCBI Taxonomy" id="1389203"/>
    <lineage>
        <taxon>Eukaryota</taxon>
        <taxon>Fungi</taxon>
        <taxon>Dikarya</taxon>
        <taxon>Basidiomycota</taxon>
        <taxon>Pucciniomycotina</taxon>
        <taxon>Pucciniomycetes</taxon>
        <taxon>Pucciniales</taxon>
        <taxon>Sphaerophragmiaceae</taxon>
        <taxon>Austropuccinia</taxon>
    </lineage>
</organism>
<dbReference type="GO" id="GO:0003676">
    <property type="term" value="F:nucleic acid binding"/>
    <property type="evidence" value="ECO:0007669"/>
    <property type="project" value="InterPro"/>
</dbReference>
<name>A0A9Q3CC68_9BASI</name>
<protein>
    <recommendedName>
        <fullName evidence="3">CCHC-type domain-containing protein</fullName>
    </recommendedName>
</protein>
<dbReference type="OrthoDB" id="2507294at2759"/>
<accession>A0A9Q3CC68</accession>
<evidence type="ECO:0000256" key="1">
    <source>
        <dbReference type="PROSITE-ProRule" id="PRU00047"/>
    </source>
</evidence>
<sequence>MVHIKIIKRFGGELEHALRSRCIEPCFTEEYINAPEDIVTRTNICKKWKEFDIESLNKPFIRKEKQKEAFKPNTYNTHGQRKCHKCGCMGHLAHHCFRKEEINEIVETEEHNDKEEESVTEKETEESKKSECDQINIINAQINVIDLIYEVLDVN</sequence>
<evidence type="ECO:0000313" key="4">
    <source>
        <dbReference type="EMBL" id="MBW0480515.1"/>
    </source>
</evidence>
<dbReference type="Proteomes" id="UP000765509">
    <property type="component" value="Unassembled WGS sequence"/>
</dbReference>
<keyword evidence="5" id="KW-1185">Reference proteome</keyword>
<dbReference type="GO" id="GO:0008270">
    <property type="term" value="F:zinc ion binding"/>
    <property type="evidence" value="ECO:0007669"/>
    <property type="project" value="UniProtKB-KW"/>
</dbReference>
<evidence type="ECO:0000259" key="3">
    <source>
        <dbReference type="PROSITE" id="PS50158"/>
    </source>
</evidence>
<evidence type="ECO:0000313" key="5">
    <source>
        <dbReference type="Proteomes" id="UP000765509"/>
    </source>
</evidence>
<feature type="region of interest" description="Disordered" evidence="2">
    <location>
        <begin position="107"/>
        <end position="127"/>
    </location>
</feature>
<proteinExistence type="predicted"/>
<keyword evidence="1" id="KW-0479">Metal-binding</keyword>
<dbReference type="PROSITE" id="PS50158">
    <property type="entry name" value="ZF_CCHC"/>
    <property type="match status" value="1"/>
</dbReference>
<gene>
    <name evidence="4" type="ORF">O181_020230</name>
</gene>
<dbReference type="EMBL" id="AVOT02005997">
    <property type="protein sequence ID" value="MBW0480515.1"/>
    <property type="molecule type" value="Genomic_DNA"/>
</dbReference>